<dbReference type="EMBL" id="KN818368">
    <property type="protein sequence ID" value="KIL57480.1"/>
    <property type="molecule type" value="Genomic_DNA"/>
</dbReference>
<evidence type="ECO:0000313" key="4">
    <source>
        <dbReference type="Proteomes" id="UP000054549"/>
    </source>
</evidence>
<organism evidence="3 4">
    <name type="scientific">Amanita muscaria (strain Koide BX008)</name>
    <dbReference type="NCBI Taxonomy" id="946122"/>
    <lineage>
        <taxon>Eukaryota</taxon>
        <taxon>Fungi</taxon>
        <taxon>Dikarya</taxon>
        <taxon>Basidiomycota</taxon>
        <taxon>Agaricomycotina</taxon>
        <taxon>Agaricomycetes</taxon>
        <taxon>Agaricomycetidae</taxon>
        <taxon>Agaricales</taxon>
        <taxon>Pluteineae</taxon>
        <taxon>Amanitaceae</taxon>
        <taxon>Amanita</taxon>
    </lineage>
</organism>
<dbReference type="Pfam" id="PF24764">
    <property type="entry name" value="rva_4"/>
    <property type="match status" value="1"/>
</dbReference>
<dbReference type="AlphaFoldDB" id="A0A0C2S475"/>
<sequence length="488" mass="56826">MRNSQVAQPKRVGRNKPIPPRTELDGWIMYYWHLGFPDTKIADHALDHFDRAAYGLSQKSVQRIRKDLNLKGTIQQAATFDTVIEIYKVLRGRFPTMGARRMVTVVRQEYSIRVSEKLVNDFLRHVEPEAVEKRKRGRFKRRRFWSAGVMEYWSIDQHDKWGRFGLWLHLGIDPYPGRFVWLKVWWCNRNPRLLINYYLEAARKVGGIPLLTMSDAGRENNGIANMHTLMRHQLDPSLHDTLQHRFCTDKKNIKSEIGWSQFRTQWAPGFEDLFDFGVNNGLYCPSDALENLVFRWLAIPWLQAEIDKWTIMYNSSPRRANKYKTLPHGIPDLIHAKPERYDSQNFQIMISAEMFDEMQQEWAPYDDLVFRLTPTSFHNQANNHYASLGRPAISKGTFWDIYKALLACFQHDPINTYATLEEEFNLANLGADQGMDLLPGLRQLRVGDEVVGDGVVLHGDNDEADFTDSEDEEPEHAYAAEFTDNEAE</sequence>
<dbReference type="OrthoDB" id="5946233at2759"/>
<feature type="compositionally biased region" description="Acidic residues" evidence="1">
    <location>
        <begin position="462"/>
        <end position="474"/>
    </location>
</feature>
<gene>
    <name evidence="3" type="ORF">M378DRAFT_171730</name>
</gene>
<dbReference type="PANTHER" id="PTHR46177:SF1">
    <property type="entry name" value="INTEGRASE CATALYTIC DOMAIN-CONTAINING PROTEIN"/>
    <property type="match status" value="1"/>
</dbReference>
<evidence type="ECO:0000256" key="1">
    <source>
        <dbReference type="SAM" id="MobiDB-lite"/>
    </source>
</evidence>
<evidence type="ECO:0000313" key="3">
    <source>
        <dbReference type="EMBL" id="KIL57480.1"/>
    </source>
</evidence>
<name>A0A0C2S475_AMAMK</name>
<dbReference type="Proteomes" id="UP000054549">
    <property type="component" value="Unassembled WGS sequence"/>
</dbReference>
<protein>
    <recommendedName>
        <fullName evidence="2">Integrase core domain-containing protein</fullName>
    </recommendedName>
</protein>
<evidence type="ECO:0000259" key="2">
    <source>
        <dbReference type="Pfam" id="PF24764"/>
    </source>
</evidence>
<feature type="region of interest" description="Disordered" evidence="1">
    <location>
        <begin position="459"/>
        <end position="488"/>
    </location>
</feature>
<accession>A0A0C2S475</accession>
<keyword evidence="4" id="KW-1185">Reference proteome</keyword>
<dbReference type="InParanoid" id="A0A0C2S475"/>
<proteinExistence type="predicted"/>
<feature type="domain" description="Integrase core" evidence="2">
    <location>
        <begin position="152"/>
        <end position="325"/>
    </location>
</feature>
<dbReference type="InterPro" id="IPR058913">
    <property type="entry name" value="Integrase_dom_put"/>
</dbReference>
<dbReference type="PANTHER" id="PTHR46177">
    <property type="entry name" value="INTEGRASE CATALYTIC DOMAIN-CONTAINING PROTEIN"/>
    <property type="match status" value="1"/>
</dbReference>
<reference evidence="3 4" key="1">
    <citation type="submission" date="2014-04" db="EMBL/GenBank/DDBJ databases">
        <title>Evolutionary Origins and Diversification of the Mycorrhizal Mutualists.</title>
        <authorList>
            <consortium name="DOE Joint Genome Institute"/>
            <consortium name="Mycorrhizal Genomics Consortium"/>
            <person name="Kohler A."/>
            <person name="Kuo A."/>
            <person name="Nagy L.G."/>
            <person name="Floudas D."/>
            <person name="Copeland A."/>
            <person name="Barry K.W."/>
            <person name="Cichocki N."/>
            <person name="Veneault-Fourrey C."/>
            <person name="LaButti K."/>
            <person name="Lindquist E.A."/>
            <person name="Lipzen A."/>
            <person name="Lundell T."/>
            <person name="Morin E."/>
            <person name="Murat C."/>
            <person name="Riley R."/>
            <person name="Ohm R."/>
            <person name="Sun H."/>
            <person name="Tunlid A."/>
            <person name="Henrissat B."/>
            <person name="Grigoriev I.V."/>
            <person name="Hibbett D.S."/>
            <person name="Martin F."/>
        </authorList>
    </citation>
    <scope>NUCLEOTIDE SEQUENCE [LARGE SCALE GENOMIC DNA]</scope>
    <source>
        <strain evidence="3 4">Koide BX008</strain>
    </source>
</reference>
<dbReference type="HOGENOM" id="CLU_038374_0_1_1"/>